<accession>A0A4Q2U7H2</accession>
<dbReference type="AlphaFoldDB" id="A0A4Q2U7H2"/>
<gene>
    <name evidence="2" type="ORF">D3273_16005</name>
</gene>
<dbReference type="CDD" id="cd05403">
    <property type="entry name" value="NT_KNTase_like"/>
    <property type="match status" value="1"/>
</dbReference>
<proteinExistence type="predicted"/>
<keyword evidence="3" id="KW-1185">Reference proteome</keyword>
<comment type="caution">
    <text evidence="2">The sequence shown here is derived from an EMBL/GenBank/DDBJ whole genome shotgun (WGS) entry which is preliminary data.</text>
</comment>
<feature type="domain" description="Polymerase beta nucleotidyltransferase" evidence="1">
    <location>
        <begin position="15"/>
        <end position="63"/>
    </location>
</feature>
<dbReference type="OrthoDB" id="559450at2"/>
<dbReference type="GO" id="GO:0016740">
    <property type="term" value="F:transferase activity"/>
    <property type="evidence" value="ECO:0007669"/>
    <property type="project" value="UniProtKB-KW"/>
</dbReference>
<evidence type="ECO:0000259" key="1">
    <source>
        <dbReference type="Pfam" id="PF18765"/>
    </source>
</evidence>
<dbReference type="SUPFAM" id="SSF81301">
    <property type="entry name" value="Nucleotidyltransferase"/>
    <property type="match status" value="1"/>
</dbReference>
<keyword evidence="2" id="KW-0808">Transferase</keyword>
<dbReference type="InterPro" id="IPR043519">
    <property type="entry name" value="NT_sf"/>
</dbReference>
<dbReference type="EMBL" id="QYBB01000018">
    <property type="protein sequence ID" value="RYC31051.1"/>
    <property type="molecule type" value="Genomic_DNA"/>
</dbReference>
<protein>
    <submittedName>
        <fullName evidence="2">Nucleotidyltransferase domain-containing protein</fullName>
    </submittedName>
</protein>
<evidence type="ECO:0000313" key="3">
    <source>
        <dbReference type="Proteomes" id="UP000290759"/>
    </source>
</evidence>
<reference evidence="2 3" key="1">
    <citation type="submission" date="2018-12" db="EMBL/GenBank/DDBJ databases">
        <authorList>
            <person name="Grouzdev D.S."/>
            <person name="Krutkina M.S."/>
        </authorList>
    </citation>
    <scope>NUCLEOTIDE SEQUENCE [LARGE SCALE GENOMIC DNA]</scope>
    <source>
        <strain evidence="2 3">RmlP026</strain>
    </source>
</reference>
<reference evidence="2 3" key="2">
    <citation type="submission" date="2019-02" db="EMBL/GenBank/DDBJ databases">
        <title>'Lichenibacterium ramalinii' gen. nov. sp. nov., 'Lichenibacterium minor' gen. nov. sp. nov.</title>
        <authorList>
            <person name="Pankratov T."/>
        </authorList>
    </citation>
    <scope>NUCLEOTIDE SEQUENCE [LARGE SCALE GENOMIC DNA]</scope>
    <source>
        <strain evidence="2 3">RmlP026</strain>
    </source>
</reference>
<dbReference type="Gene3D" id="3.30.460.10">
    <property type="entry name" value="Beta Polymerase, domain 2"/>
    <property type="match status" value="1"/>
</dbReference>
<dbReference type="Pfam" id="PF18765">
    <property type="entry name" value="Polbeta"/>
    <property type="match status" value="1"/>
</dbReference>
<dbReference type="Proteomes" id="UP000290759">
    <property type="component" value="Unassembled WGS sequence"/>
</dbReference>
<dbReference type="InterPro" id="IPR041633">
    <property type="entry name" value="Polbeta"/>
</dbReference>
<organism evidence="2 3">
    <name type="scientific">Lichenibacterium minor</name>
    <dbReference type="NCBI Taxonomy" id="2316528"/>
    <lineage>
        <taxon>Bacteria</taxon>
        <taxon>Pseudomonadati</taxon>
        <taxon>Pseudomonadota</taxon>
        <taxon>Alphaproteobacteria</taxon>
        <taxon>Hyphomicrobiales</taxon>
        <taxon>Lichenihabitantaceae</taxon>
        <taxon>Lichenibacterium</taxon>
    </lineage>
</organism>
<sequence>MLRFRSALDAAFDAHIACVVLFGSRVRGNHRPDSDYYVAVCLRDEVDFSRQTSILSDIEIDTDFTISALPLGENALHERTIFMANLLRDGVDL</sequence>
<evidence type="ECO:0000313" key="2">
    <source>
        <dbReference type="EMBL" id="RYC31051.1"/>
    </source>
</evidence>
<name>A0A4Q2U7H2_9HYPH</name>